<feature type="binding site" evidence="1">
    <location>
        <begin position="8"/>
        <end position="15"/>
    </location>
    <ligand>
        <name>substrate</name>
    </ligand>
</feature>
<dbReference type="Gene3D" id="3.40.50.1240">
    <property type="entry name" value="Phosphoglycerate mutase-like"/>
    <property type="match status" value="1"/>
</dbReference>
<evidence type="ECO:0000256" key="1">
    <source>
        <dbReference type="PIRSR" id="PIRSR613078-2"/>
    </source>
</evidence>
<dbReference type="SMART" id="SM00855">
    <property type="entry name" value="PGAM"/>
    <property type="match status" value="1"/>
</dbReference>
<name>A0A6V8LKS0_9BACT</name>
<dbReference type="PANTHER" id="PTHR48100">
    <property type="entry name" value="BROAD-SPECIFICITY PHOSPHATASE YOR283W-RELATED"/>
    <property type="match status" value="1"/>
</dbReference>
<keyword evidence="2" id="KW-0378">Hydrolase</keyword>
<feature type="binding site" evidence="1">
    <location>
        <position position="58"/>
    </location>
    <ligand>
        <name>substrate</name>
    </ligand>
</feature>
<protein>
    <submittedName>
        <fullName evidence="2">Phosphoserine phosphatase 2</fullName>
        <ecNumber evidence="2">3.1.3.3</ecNumber>
    </submittedName>
</protein>
<dbReference type="InterPro" id="IPR050275">
    <property type="entry name" value="PGM_Phosphatase"/>
</dbReference>
<dbReference type="SUPFAM" id="SSF53254">
    <property type="entry name" value="Phosphoglycerate mutase-like"/>
    <property type="match status" value="1"/>
</dbReference>
<gene>
    <name evidence="2" type="primary">pspB</name>
    <name evidence="2" type="ORF">NNJEOMEG_01124</name>
</gene>
<dbReference type="GO" id="GO:0016791">
    <property type="term" value="F:phosphatase activity"/>
    <property type="evidence" value="ECO:0007669"/>
    <property type="project" value="TreeGrafter"/>
</dbReference>
<dbReference type="InterPro" id="IPR029033">
    <property type="entry name" value="His_PPase_superfam"/>
</dbReference>
<dbReference type="CDD" id="cd07067">
    <property type="entry name" value="HP_PGM_like"/>
    <property type="match status" value="1"/>
</dbReference>
<evidence type="ECO:0000313" key="2">
    <source>
        <dbReference type="EMBL" id="GFK93293.1"/>
    </source>
</evidence>
<proteinExistence type="predicted"/>
<dbReference type="Proteomes" id="UP000494245">
    <property type="component" value="Unassembled WGS sequence"/>
</dbReference>
<comment type="caution">
    <text evidence="2">The sequence shown here is derived from an EMBL/GenBank/DDBJ whole genome shotgun (WGS) entry which is preliminary data.</text>
</comment>
<accession>A0A6V8LKS0</accession>
<reference evidence="2 3" key="1">
    <citation type="submission" date="2020-04" db="EMBL/GenBank/DDBJ databases">
        <authorList>
            <consortium name="Desulfovibrio sp. FSS-1 genome sequencing consortium"/>
            <person name="Shimoshige H."/>
            <person name="Kobayashi H."/>
            <person name="Maekawa T."/>
        </authorList>
    </citation>
    <scope>NUCLEOTIDE SEQUENCE [LARGE SCALE GENOMIC DNA]</scope>
    <source>
        <strain evidence="2 3">SIID29052-01</strain>
    </source>
</reference>
<dbReference type="EC" id="3.1.3.3" evidence="2"/>
<dbReference type="AlphaFoldDB" id="A0A6V8LKS0"/>
<reference evidence="2 3" key="2">
    <citation type="submission" date="2020-05" db="EMBL/GenBank/DDBJ databases">
        <title>Draft genome sequence of Desulfovibrio sp. strainFSS-1.</title>
        <authorList>
            <person name="Shimoshige H."/>
            <person name="Kobayashi H."/>
            <person name="Maekawa T."/>
        </authorList>
    </citation>
    <scope>NUCLEOTIDE SEQUENCE [LARGE SCALE GENOMIC DNA]</scope>
    <source>
        <strain evidence="2 3">SIID29052-01</strain>
    </source>
</reference>
<sequence length="196" mass="21751">MTRIGIIRHARTQWNNEGRIQGRSDSPVTPQGLASARFWAATLEPFGFSALYSSPLGRAMATSRALGRELGLEPRPLPGVEEQDFGEWTGRKVADLREEGLLSLQEALGWAFTPPGGESRAQLLARSWDALLRLARSNQDQPVLVVAHEGVVRALVYALLGRDYLPWEPRILAPRALHVLEAREGCLRLAEWNVPL</sequence>
<dbReference type="InterPro" id="IPR013078">
    <property type="entry name" value="His_Pase_superF_clade-1"/>
</dbReference>
<keyword evidence="3" id="KW-1185">Reference proteome</keyword>
<dbReference type="Pfam" id="PF00300">
    <property type="entry name" value="His_Phos_1"/>
    <property type="match status" value="1"/>
</dbReference>
<organism evidence="2 3">
    <name type="scientific">Fundidesulfovibrio magnetotacticus</name>
    <dbReference type="NCBI Taxonomy" id="2730080"/>
    <lineage>
        <taxon>Bacteria</taxon>
        <taxon>Pseudomonadati</taxon>
        <taxon>Thermodesulfobacteriota</taxon>
        <taxon>Desulfovibrionia</taxon>
        <taxon>Desulfovibrionales</taxon>
        <taxon>Desulfovibrionaceae</taxon>
        <taxon>Fundidesulfovibrio</taxon>
    </lineage>
</organism>
<dbReference type="RefSeq" id="WP_173082170.1">
    <property type="nucleotide sequence ID" value="NZ_BLTE01000003.1"/>
</dbReference>
<dbReference type="EMBL" id="BLTE01000003">
    <property type="protein sequence ID" value="GFK93293.1"/>
    <property type="molecule type" value="Genomic_DNA"/>
</dbReference>
<evidence type="ECO:0000313" key="3">
    <source>
        <dbReference type="Proteomes" id="UP000494245"/>
    </source>
</evidence>